<dbReference type="Proteomes" id="UP000434475">
    <property type="component" value="Unassembled WGS sequence"/>
</dbReference>
<gene>
    <name evidence="2" type="ORF">ERS852411_00823</name>
    <name evidence="5" type="ORF">GKE90_01130</name>
    <name evidence="4" type="ORF">GKE97_00250</name>
    <name evidence="3" type="ORF">PNE06_05850</name>
</gene>
<keyword evidence="1" id="KW-0472">Membrane</keyword>
<evidence type="ECO:0000313" key="5">
    <source>
        <dbReference type="EMBL" id="MSB47314.1"/>
    </source>
</evidence>
<dbReference type="EMBL" id="WKPO01000001">
    <property type="protein sequence ID" value="MSB47314.1"/>
    <property type="molecule type" value="Genomic_DNA"/>
</dbReference>
<reference evidence="7 8" key="2">
    <citation type="journal article" date="2019" name="Nat. Med.">
        <title>A library of human gut bacterial isolates paired with longitudinal multiomics data enables mechanistic microbiome research.</title>
        <authorList>
            <person name="Poyet M."/>
            <person name="Groussin M."/>
            <person name="Gibbons S.M."/>
            <person name="Avila-Pacheco J."/>
            <person name="Jiang X."/>
            <person name="Kearney S.M."/>
            <person name="Perrotta A.R."/>
            <person name="Berdy B."/>
            <person name="Zhao S."/>
            <person name="Lieberman T.D."/>
            <person name="Swanson P.K."/>
            <person name="Smith M."/>
            <person name="Roesemann S."/>
            <person name="Alexander J.E."/>
            <person name="Rich S.A."/>
            <person name="Livny J."/>
            <person name="Vlamakis H."/>
            <person name="Clish C."/>
            <person name="Bullock K."/>
            <person name="Deik A."/>
            <person name="Scott J."/>
            <person name="Pierce K.A."/>
            <person name="Xavier R.J."/>
            <person name="Alm E.J."/>
        </authorList>
    </citation>
    <scope>NUCLEOTIDE SEQUENCE [LARGE SCALE GENOMIC DNA]</scope>
    <source>
        <strain evidence="4 8">BIOML-A2</strain>
        <strain evidence="5 7">BIOML-A5</strain>
    </source>
</reference>
<dbReference type="Gene3D" id="2.170.120.30">
    <property type="match status" value="2"/>
</dbReference>
<dbReference type="Proteomes" id="UP000429811">
    <property type="component" value="Unassembled WGS sequence"/>
</dbReference>
<evidence type="ECO:0000256" key="1">
    <source>
        <dbReference type="SAM" id="Phobius"/>
    </source>
</evidence>
<proteinExistence type="predicted"/>
<evidence type="ECO:0000313" key="2">
    <source>
        <dbReference type="EMBL" id="CUO00712.1"/>
    </source>
</evidence>
<feature type="transmembrane region" description="Helical" evidence="1">
    <location>
        <begin position="9"/>
        <end position="27"/>
    </location>
</feature>
<evidence type="ECO:0000313" key="8">
    <source>
        <dbReference type="Proteomes" id="UP000434475"/>
    </source>
</evidence>
<reference evidence="2 6" key="1">
    <citation type="submission" date="2015-09" db="EMBL/GenBank/DDBJ databases">
        <authorList>
            <consortium name="Pathogen Informatics"/>
        </authorList>
    </citation>
    <scope>NUCLEOTIDE SEQUENCE [LARGE SCALE GENOMIC DNA]</scope>
    <source>
        <strain evidence="2 6">2789STDY5608854</strain>
    </source>
</reference>
<dbReference type="RefSeq" id="WP_009256887.1">
    <property type="nucleotide sequence ID" value="NZ_CP084007.1"/>
</dbReference>
<keyword evidence="1" id="KW-0812">Transmembrane</keyword>
<evidence type="ECO:0000313" key="3">
    <source>
        <dbReference type="EMBL" id="MDB7932592.1"/>
    </source>
</evidence>
<dbReference type="InterPro" id="IPR053154">
    <property type="entry name" value="c-di-AMP_regulator"/>
</dbReference>
<name>A0A174JB25_FLAPL</name>
<keyword evidence="1" id="KW-1133">Transmembrane helix</keyword>
<dbReference type="EMBL" id="CYZT01000033">
    <property type="protein sequence ID" value="CUO00712.1"/>
    <property type="molecule type" value="Genomic_DNA"/>
</dbReference>
<evidence type="ECO:0000313" key="6">
    <source>
        <dbReference type="Proteomes" id="UP000095746"/>
    </source>
</evidence>
<dbReference type="Proteomes" id="UP000095746">
    <property type="component" value="Unassembled WGS sequence"/>
</dbReference>
<dbReference type="EMBL" id="WKPR01000001">
    <property type="protein sequence ID" value="MSB17944.1"/>
    <property type="molecule type" value="Genomic_DNA"/>
</dbReference>
<sequence length="415" mass="44651">MGTKILNSRWFYVVLSILLAFLLWVYVGNDPNSVDTGTLRNVRVVFSGLEKLEERGLMISEGAEQTVNLQLSARGEVWSRLNQGDTTVVVDVSGITEPGEQSVAITSRNINFPRSITIIDSIDVRYTSPSTIDFTVSRWSSKEIPVQGTFNGSVAEGFQRRDFSFAPDTITVSGQEELVSQVDHAQITISQEDMNSTYSADCSYTLIGTNGQPIAAGLVETEPETVLVTLPVEKMKEVELTVDLIPGGGATADNVTVDIEPRTLMVAGSAEILDQLDRISLGEIDLSKVFGTLTQSMTINLDPSLTNVSGITEAKVTVTVEGLVTKTLEAGNIEIVNKPGGYEITRNTQSCTVLIRGTQEAVDAVTASQVRIVADLSNLDLSTGSRTVPVKVYLDGSSEVGVVGEYNISISVSRS</sequence>
<evidence type="ECO:0000313" key="4">
    <source>
        <dbReference type="EMBL" id="MSB17944.1"/>
    </source>
</evidence>
<reference evidence="3" key="3">
    <citation type="submission" date="2023-01" db="EMBL/GenBank/DDBJ databases">
        <title>Human gut microbiome strain richness.</title>
        <authorList>
            <person name="Chen-Liaw A."/>
        </authorList>
    </citation>
    <scope>NUCLEOTIDE SEQUENCE</scope>
    <source>
        <strain evidence="3">1001287st1_F4_1001285I_161205</strain>
    </source>
</reference>
<organism evidence="4 8">
    <name type="scientific">Flavonifractor plautii</name>
    <name type="common">Fusobacterium plautii</name>
    <dbReference type="NCBI Taxonomy" id="292800"/>
    <lineage>
        <taxon>Bacteria</taxon>
        <taxon>Bacillati</taxon>
        <taxon>Bacillota</taxon>
        <taxon>Clostridia</taxon>
        <taxon>Eubacteriales</taxon>
        <taxon>Oscillospiraceae</taxon>
        <taxon>Flavonifractor</taxon>
    </lineage>
</organism>
<dbReference type="InterPro" id="IPR012505">
    <property type="entry name" value="YbbR"/>
</dbReference>
<dbReference type="Gene3D" id="2.170.120.40">
    <property type="entry name" value="YbbR-like domain"/>
    <property type="match status" value="2"/>
</dbReference>
<dbReference type="Proteomes" id="UP001211173">
    <property type="component" value="Unassembled WGS sequence"/>
</dbReference>
<protein>
    <submittedName>
        <fullName evidence="3">CdaR family protein</fullName>
    </submittedName>
    <submittedName>
        <fullName evidence="2">Uncharacterized protein conserved in bacteria</fullName>
    </submittedName>
</protein>
<dbReference type="EMBL" id="JAQLWV010000006">
    <property type="protein sequence ID" value="MDB7932592.1"/>
    <property type="molecule type" value="Genomic_DNA"/>
</dbReference>
<dbReference type="PANTHER" id="PTHR37804:SF1">
    <property type="entry name" value="CDAA REGULATORY PROTEIN CDAR"/>
    <property type="match status" value="1"/>
</dbReference>
<dbReference type="PANTHER" id="PTHR37804">
    <property type="entry name" value="CDAA REGULATORY PROTEIN CDAR"/>
    <property type="match status" value="1"/>
</dbReference>
<evidence type="ECO:0000313" key="7">
    <source>
        <dbReference type="Proteomes" id="UP000429811"/>
    </source>
</evidence>
<dbReference type="Pfam" id="PF07949">
    <property type="entry name" value="YbbR"/>
    <property type="match status" value="3"/>
</dbReference>
<accession>A0A174JB25</accession>
<dbReference type="AlphaFoldDB" id="A0A174JB25"/>